<proteinExistence type="predicted"/>
<protein>
    <submittedName>
        <fullName evidence="1">Phage tail protein I</fullName>
    </submittedName>
</protein>
<dbReference type="InterPro" id="IPR006521">
    <property type="entry name" value="Tail_protein_I"/>
</dbReference>
<dbReference type="EMBL" id="FLUO01000001">
    <property type="protein sequence ID" value="SBV94139.1"/>
    <property type="molecule type" value="Genomic_DNA"/>
</dbReference>
<dbReference type="Pfam" id="PF09684">
    <property type="entry name" value="Tail_P2_I"/>
    <property type="match status" value="1"/>
</dbReference>
<dbReference type="NCBIfam" id="TIGR01634">
    <property type="entry name" value="tail_P2_I"/>
    <property type="match status" value="1"/>
</dbReference>
<evidence type="ECO:0000313" key="1">
    <source>
        <dbReference type="EMBL" id="SBV94139.1"/>
    </source>
</evidence>
<organism evidence="1">
    <name type="scientific">uncultured Alphaproteobacteria bacterium</name>
    <dbReference type="NCBI Taxonomy" id="91750"/>
    <lineage>
        <taxon>Bacteria</taxon>
        <taxon>Pseudomonadati</taxon>
        <taxon>Pseudomonadota</taxon>
        <taxon>Alphaproteobacteria</taxon>
        <taxon>environmental samples</taxon>
    </lineage>
</organism>
<gene>
    <name evidence="1" type="ORF">KL86APRO_10474</name>
</gene>
<accession>A0A212J3U9</accession>
<sequence>MNAPLLPPGSADIERALDATIAARFDAVPVPVATVGDPAACPAAVLPYLGWAESTDTWDPSWSVATKRQVVARAIPVHRVKGTLGAVEDVLAAAGFPASTIVRAGARRHDASAVHDGRILHGPEGGWAMYRVILSRPIRNDQVAGIRRLLEVTAATRCQLLSLEYQEVSNLHDGRSRHDGAYNYGRA</sequence>
<dbReference type="AlphaFoldDB" id="A0A212J3U9"/>
<reference evidence="1" key="1">
    <citation type="submission" date="2016-04" db="EMBL/GenBank/DDBJ databases">
        <authorList>
            <person name="Evans L.H."/>
            <person name="Alamgir A."/>
            <person name="Owens N."/>
            <person name="Weber N.D."/>
            <person name="Virtaneva K."/>
            <person name="Barbian K."/>
            <person name="Babar A."/>
            <person name="Rosenke K."/>
        </authorList>
    </citation>
    <scope>NUCLEOTIDE SEQUENCE</scope>
    <source>
        <strain evidence="1">86</strain>
    </source>
</reference>
<name>A0A212J3U9_9PROT</name>